<dbReference type="RefSeq" id="WP_068377422.1">
    <property type="nucleotide sequence ID" value="NZ_LSNE01000006.1"/>
</dbReference>
<dbReference type="Proteomes" id="UP000070299">
    <property type="component" value="Unassembled WGS sequence"/>
</dbReference>
<keyword evidence="5" id="KW-1185">Reference proteome</keyword>
<accession>A0A135ZZR2</accession>
<name>A0A135ZZR2_9ALTE</name>
<organism evidence="4 5">
    <name type="scientific">Paraglaciecola hydrolytica</name>
    <dbReference type="NCBI Taxonomy" id="1799789"/>
    <lineage>
        <taxon>Bacteria</taxon>
        <taxon>Pseudomonadati</taxon>
        <taxon>Pseudomonadota</taxon>
        <taxon>Gammaproteobacteria</taxon>
        <taxon>Alteromonadales</taxon>
        <taxon>Alteromonadaceae</taxon>
        <taxon>Paraglaciecola</taxon>
    </lineage>
</organism>
<dbReference type="AlphaFoldDB" id="A0A135ZZR2"/>
<dbReference type="NCBIfam" id="TIGR03007">
    <property type="entry name" value="pepcterm_ChnLen"/>
    <property type="match status" value="1"/>
</dbReference>
<dbReference type="Gene3D" id="1.10.287.1490">
    <property type="match status" value="1"/>
</dbReference>
<feature type="transmembrane region" description="Helical" evidence="3">
    <location>
        <begin position="24"/>
        <end position="42"/>
    </location>
</feature>
<dbReference type="OrthoDB" id="9795292at2"/>
<keyword evidence="3" id="KW-0472">Membrane</keyword>
<feature type="coiled-coil region" evidence="1">
    <location>
        <begin position="164"/>
        <end position="240"/>
    </location>
</feature>
<dbReference type="PANTHER" id="PTHR32309:SF13">
    <property type="entry name" value="FERRIC ENTEROBACTIN TRANSPORT PROTEIN FEPE"/>
    <property type="match status" value="1"/>
</dbReference>
<dbReference type="InterPro" id="IPR050445">
    <property type="entry name" value="Bact_polysacc_biosynth/exp"/>
</dbReference>
<evidence type="ECO:0000313" key="5">
    <source>
        <dbReference type="Proteomes" id="UP000070299"/>
    </source>
</evidence>
<reference evidence="5" key="1">
    <citation type="submission" date="2016-02" db="EMBL/GenBank/DDBJ databases">
        <authorList>
            <person name="Schultz-Johansen M."/>
            <person name="Glaring M.A."/>
            <person name="Bech P.K."/>
            <person name="Stougaard P."/>
        </authorList>
    </citation>
    <scope>NUCLEOTIDE SEQUENCE [LARGE SCALE GENOMIC DNA]</scope>
    <source>
        <strain evidence="5">S66</strain>
    </source>
</reference>
<dbReference type="InterPro" id="IPR014345">
    <property type="entry name" value="XrtA_polysacc_chain"/>
</dbReference>
<evidence type="ECO:0000256" key="2">
    <source>
        <dbReference type="SAM" id="MobiDB-lite"/>
    </source>
</evidence>
<sequence>MQDIQNTIELILDYLKGVWIKKRYVIISSWLICPIGFIYVASTPDVYESEARVYVDTRSVLQPLLQGLAIRENPQAEIMMMVKTLLSRPNLEIIARESDLDIKATNAAQYENLIDSLSNGIKLKSTGRDNLYTISYANRDPQMAKTVVQETLDLFVEGTHGNTRKDSDSASQFLEEQIDEYETRLSAAEQRVADFKRKYSDLLPNKGSFYQNYSELESALEQTKLTIKETEQQMNTLTEQIAGNGSKSDNYSVRQGNPEDSLTTRFDSRIESLESKLDELMLKYTELHPDVIETTSLLNSLKEQRTKEIEEYFANSEKNGSGSELIGSISSELKLEASRLNSLISSLKVRQTNYETKIEALKQKIDLVPQIEAEFTALNRDYGITKNKYEELLSRKDSAELAKKADVSSEDVKFRVIDPPLAPIKPSGSKRAVGYTLVLVLGLLSGVGVAFLISQINPILIRGSQLTSLTSYPVLGFVSHLNLAEIKKTDRKRLIVFSVSCGLILTIYCSLISAEILQINLYARVFS</sequence>
<dbReference type="GO" id="GO:0004713">
    <property type="term" value="F:protein tyrosine kinase activity"/>
    <property type="evidence" value="ECO:0007669"/>
    <property type="project" value="TreeGrafter"/>
</dbReference>
<dbReference type="PANTHER" id="PTHR32309">
    <property type="entry name" value="TYROSINE-PROTEIN KINASE"/>
    <property type="match status" value="1"/>
</dbReference>
<dbReference type="STRING" id="1799789.AX660_15450"/>
<evidence type="ECO:0000313" key="4">
    <source>
        <dbReference type="EMBL" id="KXI28486.1"/>
    </source>
</evidence>
<dbReference type="GO" id="GO:0005886">
    <property type="term" value="C:plasma membrane"/>
    <property type="evidence" value="ECO:0007669"/>
    <property type="project" value="TreeGrafter"/>
</dbReference>
<feature type="region of interest" description="Disordered" evidence="2">
    <location>
        <begin position="240"/>
        <end position="264"/>
    </location>
</feature>
<keyword evidence="3" id="KW-0812">Transmembrane</keyword>
<feature type="transmembrane region" description="Helical" evidence="3">
    <location>
        <begin position="432"/>
        <end position="453"/>
    </location>
</feature>
<proteinExistence type="predicted"/>
<evidence type="ECO:0000256" key="3">
    <source>
        <dbReference type="SAM" id="Phobius"/>
    </source>
</evidence>
<dbReference type="SUPFAM" id="SSF57997">
    <property type="entry name" value="Tropomyosin"/>
    <property type="match status" value="1"/>
</dbReference>
<evidence type="ECO:0000256" key="1">
    <source>
        <dbReference type="SAM" id="Coils"/>
    </source>
</evidence>
<keyword evidence="3" id="KW-1133">Transmembrane helix</keyword>
<protein>
    <submittedName>
        <fullName evidence="4">Chain-length determining protein</fullName>
    </submittedName>
</protein>
<feature type="transmembrane region" description="Helical" evidence="3">
    <location>
        <begin position="494"/>
        <end position="517"/>
    </location>
</feature>
<keyword evidence="1" id="KW-0175">Coiled coil</keyword>
<comment type="caution">
    <text evidence="4">The sequence shown here is derived from an EMBL/GenBank/DDBJ whole genome shotgun (WGS) entry which is preliminary data.</text>
</comment>
<dbReference type="EMBL" id="LSNE01000006">
    <property type="protein sequence ID" value="KXI28486.1"/>
    <property type="molecule type" value="Genomic_DNA"/>
</dbReference>
<gene>
    <name evidence="4" type="ORF">AX660_15450</name>
</gene>